<organism evidence="1 2">
    <name type="scientific">Anopheles merus</name>
    <name type="common">Mosquito</name>
    <dbReference type="NCBI Taxonomy" id="30066"/>
    <lineage>
        <taxon>Eukaryota</taxon>
        <taxon>Metazoa</taxon>
        <taxon>Ecdysozoa</taxon>
        <taxon>Arthropoda</taxon>
        <taxon>Hexapoda</taxon>
        <taxon>Insecta</taxon>
        <taxon>Pterygota</taxon>
        <taxon>Neoptera</taxon>
        <taxon>Endopterygota</taxon>
        <taxon>Diptera</taxon>
        <taxon>Nematocera</taxon>
        <taxon>Culicoidea</taxon>
        <taxon>Culicidae</taxon>
        <taxon>Anophelinae</taxon>
        <taxon>Anopheles</taxon>
    </lineage>
</organism>
<evidence type="ECO:0000313" key="2">
    <source>
        <dbReference type="Proteomes" id="UP000075903"/>
    </source>
</evidence>
<accession>A0A182VF00</accession>
<sequence>MRANSLARPAQGTGPVNLRLGRLSRLSVRLVGLGKVGRRQRCDRIAIDRMGTLVQGHLVVAAHRHLDLVAGVTEQVLRIDVHKVARVVLVDFGNHITAEQLRLGRAVVLYLVVRGWARV</sequence>
<evidence type="ECO:0000313" key="1">
    <source>
        <dbReference type="EnsemblMetazoa" id="AMEM013842-PA"/>
    </source>
</evidence>
<dbReference type="VEuPathDB" id="VectorBase:AMEM013842"/>
<dbReference type="EnsemblMetazoa" id="AMEM013842-RA">
    <property type="protein sequence ID" value="AMEM013842-PA"/>
    <property type="gene ID" value="AMEM013842"/>
</dbReference>
<reference evidence="1" key="1">
    <citation type="submission" date="2020-05" db="UniProtKB">
        <authorList>
            <consortium name="EnsemblMetazoa"/>
        </authorList>
    </citation>
    <scope>IDENTIFICATION</scope>
    <source>
        <strain evidence="1">MAF</strain>
    </source>
</reference>
<name>A0A182VF00_ANOME</name>
<protein>
    <submittedName>
        <fullName evidence="1">Uncharacterized protein</fullName>
    </submittedName>
</protein>
<dbReference type="Proteomes" id="UP000075903">
    <property type="component" value="Unassembled WGS sequence"/>
</dbReference>
<keyword evidence="2" id="KW-1185">Reference proteome</keyword>
<dbReference type="AlphaFoldDB" id="A0A182VF00"/>
<proteinExistence type="predicted"/>